<evidence type="ECO:0000313" key="17">
    <source>
        <dbReference type="Proteomes" id="UP000007394"/>
    </source>
</evidence>
<evidence type="ECO:0000256" key="3">
    <source>
        <dbReference type="ARBA" id="ARBA00012191"/>
    </source>
</evidence>
<reference evidence="16 17" key="1">
    <citation type="journal article" date="2012" name="Front. Microbiol.">
        <title>Complete genome of Ignavibacterium album, a metabolically versatile, flagellated, facultative anaerobe from the phylum Chlorobi.</title>
        <authorList>
            <person name="Liu Z."/>
            <person name="Frigaard N.-U."/>
            <person name="Vogl K."/>
            <person name="Iino T."/>
            <person name="Ohkuma M."/>
            <person name="Overmann J."/>
            <person name="Bryant D.A."/>
        </authorList>
    </citation>
    <scope>NUCLEOTIDE SEQUENCE [LARGE SCALE GENOMIC DNA]</scope>
    <source>
        <strain evidence="17">DSM 19864 / JCM 16511 / NBRC 101810 / Mat9-16</strain>
    </source>
</reference>
<comment type="catalytic activity">
    <reaction evidence="11">
        <text>ATP + H2O + xenobioticSide 1 = ADP + phosphate + xenobioticSide 2.</text>
        <dbReference type="EC" id="7.6.2.2"/>
    </reaction>
</comment>
<accession>I0AMY5</accession>
<dbReference type="GO" id="GO:0015421">
    <property type="term" value="F:ABC-type oligopeptide transporter activity"/>
    <property type="evidence" value="ECO:0007669"/>
    <property type="project" value="TreeGrafter"/>
</dbReference>
<dbReference type="SUPFAM" id="SSF52540">
    <property type="entry name" value="P-loop containing nucleoside triphosphate hydrolases"/>
    <property type="match status" value="1"/>
</dbReference>
<dbReference type="InterPro" id="IPR003593">
    <property type="entry name" value="AAA+_ATPase"/>
</dbReference>
<evidence type="ECO:0000256" key="6">
    <source>
        <dbReference type="ARBA" id="ARBA00022692"/>
    </source>
</evidence>
<keyword evidence="9 13" id="KW-1133">Transmembrane helix</keyword>
<dbReference type="EC" id="7.6.2.2" evidence="3"/>
<dbReference type="FunFam" id="3.40.50.300:FF:000221">
    <property type="entry name" value="Multidrug ABC transporter ATP-binding protein"/>
    <property type="match status" value="1"/>
</dbReference>
<name>I0AMY5_IGNAJ</name>
<feature type="transmembrane region" description="Helical" evidence="13">
    <location>
        <begin position="18"/>
        <end position="37"/>
    </location>
</feature>
<evidence type="ECO:0000256" key="7">
    <source>
        <dbReference type="ARBA" id="ARBA00022741"/>
    </source>
</evidence>
<dbReference type="EMBL" id="CP003418">
    <property type="protein sequence ID" value="AFH50342.1"/>
    <property type="molecule type" value="Genomic_DNA"/>
</dbReference>
<dbReference type="GO" id="GO:0016887">
    <property type="term" value="F:ATP hydrolysis activity"/>
    <property type="evidence" value="ECO:0007669"/>
    <property type="project" value="InterPro"/>
</dbReference>
<keyword evidence="8" id="KW-0067">ATP-binding</keyword>
<evidence type="ECO:0000256" key="8">
    <source>
        <dbReference type="ARBA" id="ARBA00022840"/>
    </source>
</evidence>
<dbReference type="AlphaFoldDB" id="I0AMY5"/>
<dbReference type="eggNOG" id="COG1132">
    <property type="taxonomic scope" value="Bacteria"/>
</dbReference>
<dbReference type="PATRIC" id="fig|945713.3.peg.2653"/>
<keyword evidence="5" id="KW-1003">Cell membrane</keyword>
<evidence type="ECO:0000256" key="4">
    <source>
        <dbReference type="ARBA" id="ARBA00022448"/>
    </source>
</evidence>
<dbReference type="InterPro" id="IPR017871">
    <property type="entry name" value="ABC_transporter-like_CS"/>
</dbReference>
<gene>
    <name evidence="16" type="ordered locus">IALB_2639</name>
</gene>
<evidence type="ECO:0000256" key="13">
    <source>
        <dbReference type="SAM" id="Phobius"/>
    </source>
</evidence>
<dbReference type="KEGG" id="ial:IALB_2639"/>
<feature type="transmembrane region" description="Helical" evidence="13">
    <location>
        <begin position="275"/>
        <end position="299"/>
    </location>
</feature>
<dbReference type="PROSITE" id="PS50893">
    <property type="entry name" value="ABC_TRANSPORTER_2"/>
    <property type="match status" value="1"/>
</dbReference>
<dbReference type="HOGENOM" id="CLU_000604_84_4_10"/>
<evidence type="ECO:0000313" key="16">
    <source>
        <dbReference type="EMBL" id="AFH50342.1"/>
    </source>
</evidence>
<proteinExistence type="inferred from homology"/>
<sequence length="582" mass="66282">MKNLRTLKKYFIRYKKKLFFGFIFILFSNAGTVYVPILMKDAINQLQNNTTTHTLLYYSSLIVLSSLIAGIFRFLIRQTIIVVSREIEFDLRNDFWSHIQKLPLRYFQNNSTGNIMSHATNDINAVRNFIGPAVMYSIDTGVRLLIVVTIMLSLDWTLTLAALFPLPLLSYGVYRIMKLIHEKYTKIQEAFSVLTTVAQENFSGIRVIKSYVREANEIQKWKNLSKDYLNKNMNLVRIQAWIMPILLIITGISIIIVIWIGGLKVINGSMNLGEITAFIVYLGILIWPVIAFGWVTNIVQQAEASMKRLNKIFAEPYEIDDNEETDYSIKEIKGEIEFRNVSFRYSEVLPNVLTNINLKIPVGSTLAIIGHTGSGKTTMINLIPRLYDTSEGEVLIDGIDVRKIPLDVLRKHIGLVPQESFLFSDTITNNIGYGLREICKEKIIEVSRIAQFDKDVETFPQGYETIVGERGITFSGGQKQRACLARALAIEPKILILDDSFSAVDTNTEEEILKNLRQYMKNRTSIIISHRISTVKDADIIIVLHEGKIAEQGTHDELVALGGLYADLHFKQLLEKELEELN</sequence>
<dbReference type="PROSITE" id="PS00211">
    <property type="entry name" value="ABC_TRANSPORTER_1"/>
    <property type="match status" value="1"/>
</dbReference>
<evidence type="ECO:0000256" key="12">
    <source>
        <dbReference type="ARBA" id="ARBA00074518"/>
    </source>
</evidence>
<evidence type="ECO:0000256" key="2">
    <source>
        <dbReference type="ARBA" id="ARBA00006526"/>
    </source>
</evidence>
<organism evidence="16 17">
    <name type="scientific">Ignavibacterium album (strain DSM 19864 / JCM 16511 / NBRC 101810 / Mat9-16)</name>
    <dbReference type="NCBI Taxonomy" id="945713"/>
    <lineage>
        <taxon>Bacteria</taxon>
        <taxon>Pseudomonadati</taxon>
        <taxon>Ignavibacteriota</taxon>
        <taxon>Ignavibacteria</taxon>
        <taxon>Ignavibacteriales</taxon>
        <taxon>Ignavibacteriaceae</taxon>
        <taxon>Ignavibacterium</taxon>
    </lineage>
</organism>
<comment type="similarity">
    <text evidence="2">Belongs to the ABC transporter superfamily. Drug exporter-2 (TC 3.A.1.117) family.</text>
</comment>
<dbReference type="Gene3D" id="1.20.1560.10">
    <property type="entry name" value="ABC transporter type 1, transmembrane domain"/>
    <property type="match status" value="1"/>
</dbReference>
<comment type="subcellular location">
    <subcellularLocation>
        <location evidence="1">Cell membrane</location>
        <topology evidence="1">Multi-pass membrane protein</topology>
    </subcellularLocation>
</comment>
<evidence type="ECO:0000256" key="9">
    <source>
        <dbReference type="ARBA" id="ARBA00022989"/>
    </source>
</evidence>
<dbReference type="Proteomes" id="UP000007394">
    <property type="component" value="Chromosome"/>
</dbReference>
<dbReference type="FunFam" id="1.20.1560.10:FF:000011">
    <property type="entry name" value="Multidrug ABC transporter ATP-binding protein"/>
    <property type="match status" value="1"/>
</dbReference>
<dbReference type="CDD" id="cd18541">
    <property type="entry name" value="ABC_6TM_TmrB_like"/>
    <property type="match status" value="1"/>
</dbReference>
<dbReference type="Pfam" id="PF00005">
    <property type="entry name" value="ABC_tran"/>
    <property type="match status" value="1"/>
</dbReference>
<dbReference type="GO" id="GO:0005886">
    <property type="term" value="C:plasma membrane"/>
    <property type="evidence" value="ECO:0007669"/>
    <property type="project" value="UniProtKB-SubCell"/>
</dbReference>
<dbReference type="SUPFAM" id="SSF90123">
    <property type="entry name" value="ABC transporter transmembrane region"/>
    <property type="match status" value="1"/>
</dbReference>
<feature type="domain" description="ABC transmembrane type-1" evidence="15">
    <location>
        <begin position="19"/>
        <end position="301"/>
    </location>
</feature>
<dbReference type="InterPro" id="IPR036640">
    <property type="entry name" value="ABC1_TM_sf"/>
</dbReference>
<feature type="transmembrane region" description="Helical" evidence="13">
    <location>
        <begin position="57"/>
        <end position="76"/>
    </location>
</feature>
<keyword evidence="6 13" id="KW-0812">Transmembrane</keyword>
<evidence type="ECO:0000256" key="11">
    <source>
        <dbReference type="ARBA" id="ARBA00034018"/>
    </source>
</evidence>
<feature type="transmembrane region" description="Helical" evidence="13">
    <location>
        <begin position="158"/>
        <end position="177"/>
    </location>
</feature>
<dbReference type="PANTHER" id="PTHR43394:SF1">
    <property type="entry name" value="ATP-BINDING CASSETTE SUB-FAMILY B MEMBER 10, MITOCHONDRIAL"/>
    <property type="match status" value="1"/>
</dbReference>
<evidence type="ECO:0000256" key="1">
    <source>
        <dbReference type="ARBA" id="ARBA00004651"/>
    </source>
</evidence>
<dbReference type="InterPro" id="IPR027417">
    <property type="entry name" value="P-loop_NTPase"/>
</dbReference>
<feature type="transmembrane region" description="Helical" evidence="13">
    <location>
        <begin position="133"/>
        <end position="152"/>
    </location>
</feature>
<dbReference type="STRING" id="945713.IALB_2639"/>
<dbReference type="InterPro" id="IPR003439">
    <property type="entry name" value="ABC_transporter-like_ATP-bd"/>
</dbReference>
<dbReference type="RefSeq" id="WP_014561483.1">
    <property type="nucleotide sequence ID" value="NC_017464.1"/>
</dbReference>
<dbReference type="InterPro" id="IPR011527">
    <property type="entry name" value="ABC1_TM_dom"/>
</dbReference>
<dbReference type="OrthoDB" id="593815at2"/>
<keyword evidence="10 13" id="KW-0472">Membrane</keyword>
<evidence type="ECO:0000256" key="5">
    <source>
        <dbReference type="ARBA" id="ARBA00022475"/>
    </source>
</evidence>
<keyword evidence="4" id="KW-0813">Transport</keyword>
<dbReference type="SMART" id="SM00382">
    <property type="entry name" value="AAA"/>
    <property type="match status" value="1"/>
</dbReference>
<evidence type="ECO:0000256" key="10">
    <source>
        <dbReference type="ARBA" id="ARBA00023136"/>
    </source>
</evidence>
<evidence type="ECO:0000259" key="14">
    <source>
        <dbReference type="PROSITE" id="PS50893"/>
    </source>
</evidence>
<evidence type="ECO:0000259" key="15">
    <source>
        <dbReference type="PROSITE" id="PS50929"/>
    </source>
</evidence>
<dbReference type="PANTHER" id="PTHR43394">
    <property type="entry name" value="ATP-DEPENDENT PERMEASE MDL1, MITOCHONDRIAL"/>
    <property type="match status" value="1"/>
</dbReference>
<dbReference type="GO" id="GO:0005524">
    <property type="term" value="F:ATP binding"/>
    <property type="evidence" value="ECO:0007669"/>
    <property type="project" value="UniProtKB-KW"/>
</dbReference>
<dbReference type="Gene3D" id="3.40.50.300">
    <property type="entry name" value="P-loop containing nucleotide triphosphate hydrolases"/>
    <property type="match status" value="1"/>
</dbReference>
<dbReference type="InterPro" id="IPR039421">
    <property type="entry name" value="Type_1_exporter"/>
</dbReference>
<dbReference type="PROSITE" id="PS50929">
    <property type="entry name" value="ABC_TM1F"/>
    <property type="match status" value="1"/>
</dbReference>
<dbReference type="Pfam" id="PF00664">
    <property type="entry name" value="ABC_membrane"/>
    <property type="match status" value="1"/>
</dbReference>
<dbReference type="GO" id="GO:0008559">
    <property type="term" value="F:ABC-type xenobiotic transporter activity"/>
    <property type="evidence" value="ECO:0007669"/>
    <property type="project" value="UniProtKB-EC"/>
</dbReference>
<keyword evidence="17" id="KW-1185">Reference proteome</keyword>
<feature type="transmembrane region" description="Helical" evidence="13">
    <location>
        <begin position="241"/>
        <end position="263"/>
    </location>
</feature>
<protein>
    <recommendedName>
        <fullName evidence="12">Multidrug resistance-like ATP-binding protein MdlA</fullName>
        <ecNumber evidence="3">7.6.2.2</ecNumber>
    </recommendedName>
</protein>
<keyword evidence="7" id="KW-0547">Nucleotide-binding</keyword>
<feature type="domain" description="ABC transporter" evidence="14">
    <location>
        <begin position="336"/>
        <end position="571"/>
    </location>
</feature>